<comment type="similarity">
    <text evidence="16">Belongs to the TrpF family.</text>
</comment>
<evidence type="ECO:0000256" key="10">
    <source>
        <dbReference type="ARBA" id="ARBA00023141"/>
    </source>
</evidence>
<evidence type="ECO:0000313" key="18">
    <source>
        <dbReference type="Proteomes" id="UP000016900"/>
    </source>
</evidence>
<dbReference type="InterPro" id="IPR045186">
    <property type="entry name" value="Indole-3-glycerol_P_synth"/>
</dbReference>
<dbReference type="EMBL" id="AP012554">
    <property type="protein sequence ID" value="BAO00591.1"/>
    <property type="molecule type" value="Genomic_DNA"/>
</dbReference>
<evidence type="ECO:0000256" key="16">
    <source>
        <dbReference type="HAMAP-Rule" id="MF_00135"/>
    </source>
</evidence>
<dbReference type="PANTHER" id="PTHR22854">
    <property type="entry name" value="TRYPTOPHAN BIOSYNTHESIS PROTEIN"/>
    <property type="match status" value="1"/>
</dbReference>
<gene>
    <name evidence="15" type="primary">trpC</name>
    <name evidence="16" type="synonym">trpF</name>
    <name evidence="17" type="ORF">HHS_06210</name>
</gene>
<dbReference type="PANTHER" id="PTHR22854:SF2">
    <property type="entry name" value="INDOLE-3-GLYCEROL-PHOSPHATE SYNTHASE"/>
    <property type="match status" value="1"/>
</dbReference>
<reference evidence="17 18" key="1">
    <citation type="submission" date="2012-10" db="EMBL/GenBank/DDBJ databases">
        <title>Genome sequence of the symbiont of the pentatomidae stink bug Halyomorpha halys.</title>
        <authorList>
            <person name="Kobayashi H."/>
            <person name="Fujii-Muramatsu R."/>
            <person name="Takeishi K."/>
            <person name="Noda H."/>
        </authorList>
    </citation>
    <scope>NUCLEOTIDE SEQUENCE [LARGE SCALE GENOMIC DNA]</scope>
</reference>
<evidence type="ECO:0000256" key="8">
    <source>
        <dbReference type="ARBA" id="ARBA00022793"/>
    </source>
</evidence>
<evidence type="ECO:0000313" key="17">
    <source>
        <dbReference type="EMBL" id="BAO00591.1"/>
    </source>
</evidence>
<comment type="pathway">
    <text evidence="3 16">Amino-acid biosynthesis; L-tryptophan biosynthesis; L-tryptophan from chorismate: step 3/5.</text>
</comment>
<dbReference type="EC" id="4.1.1.48" evidence="15"/>
<dbReference type="Pfam" id="PF00697">
    <property type="entry name" value="PRAI"/>
    <property type="match status" value="1"/>
</dbReference>
<dbReference type="Pfam" id="PF00218">
    <property type="entry name" value="IGPS"/>
    <property type="match status" value="1"/>
</dbReference>
<dbReference type="GO" id="GO:0004425">
    <property type="term" value="F:indole-3-glycerol-phosphate synthase activity"/>
    <property type="evidence" value="ECO:0007669"/>
    <property type="project" value="UniProtKB-UniRule"/>
</dbReference>
<evidence type="ECO:0000256" key="7">
    <source>
        <dbReference type="ARBA" id="ARBA00022605"/>
    </source>
</evidence>
<keyword evidence="7 15" id="KW-0028">Amino-acid biosynthesis</keyword>
<keyword evidence="9 15" id="KW-0822">Tryptophan biosynthesis</keyword>
<evidence type="ECO:0000256" key="13">
    <source>
        <dbReference type="ARBA" id="ARBA00023268"/>
    </source>
</evidence>
<dbReference type="UniPathway" id="UPA00035">
    <property type="reaction ID" value="UER00042"/>
</dbReference>
<comment type="function">
    <text evidence="14">Bifunctional enzyme that catalyzes two sequential steps of tryptophan biosynthetic pathway. The first reaction is catalyzed by the isomerase, coded by the TrpF domain; the second reaction is catalyzed by the synthase, coded by the TrpC domain.</text>
</comment>
<keyword evidence="18" id="KW-1185">Reference proteome</keyword>
<evidence type="ECO:0000256" key="15">
    <source>
        <dbReference type="HAMAP-Rule" id="MF_00134"/>
    </source>
</evidence>
<comment type="pathway">
    <text evidence="4 15">Amino-acid biosynthesis; L-tryptophan biosynthesis; L-tryptophan from chorismate: step 4/5.</text>
</comment>
<name>U3U358_9GAMM</name>
<evidence type="ECO:0000256" key="5">
    <source>
        <dbReference type="ARBA" id="ARBA00007902"/>
    </source>
</evidence>
<dbReference type="GO" id="GO:0000162">
    <property type="term" value="P:L-tryptophan biosynthetic process"/>
    <property type="evidence" value="ECO:0007669"/>
    <property type="project" value="UniProtKB-UniRule"/>
</dbReference>
<evidence type="ECO:0000256" key="6">
    <source>
        <dbReference type="ARBA" id="ARBA00009847"/>
    </source>
</evidence>
<dbReference type="EC" id="5.3.1.24" evidence="16"/>
<dbReference type="eggNOG" id="COG0134">
    <property type="taxonomic scope" value="Bacteria"/>
</dbReference>
<dbReference type="eggNOG" id="COG0135">
    <property type="taxonomic scope" value="Bacteria"/>
</dbReference>
<dbReference type="CDD" id="cd00331">
    <property type="entry name" value="IGPS"/>
    <property type="match status" value="1"/>
</dbReference>
<comment type="similarity">
    <text evidence="6">In the C-terminal section; belongs to the TrpF family.</text>
</comment>
<dbReference type="GO" id="GO:0004640">
    <property type="term" value="F:phosphoribosylanthranilate isomerase activity"/>
    <property type="evidence" value="ECO:0007669"/>
    <property type="project" value="UniProtKB-UniRule"/>
</dbReference>
<evidence type="ECO:0000256" key="2">
    <source>
        <dbReference type="ARBA" id="ARBA00001633"/>
    </source>
</evidence>
<dbReference type="InterPro" id="IPR013785">
    <property type="entry name" value="Aldolase_TIM"/>
</dbReference>
<dbReference type="FunFam" id="3.20.20.70:FF:000024">
    <property type="entry name" value="Indole-3-glycerol phosphate synthase"/>
    <property type="match status" value="1"/>
</dbReference>
<keyword evidence="12 15" id="KW-0456">Lyase</keyword>
<comment type="catalytic activity">
    <reaction evidence="2 15">
        <text>1-(2-carboxyphenylamino)-1-deoxy-D-ribulose 5-phosphate + H(+) = (1S,2R)-1-C-(indol-3-yl)glycerol 3-phosphate + CO2 + H2O</text>
        <dbReference type="Rhea" id="RHEA:23476"/>
        <dbReference type="ChEBI" id="CHEBI:15377"/>
        <dbReference type="ChEBI" id="CHEBI:15378"/>
        <dbReference type="ChEBI" id="CHEBI:16526"/>
        <dbReference type="ChEBI" id="CHEBI:58613"/>
        <dbReference type="ChEBI" id="CHEBI:58866"/>
        <dbReference type="EC" id="4.1.1.48"/>
    </reaction>
</comment>
<dbReference type="CDD" id="cd00405">
    <property type="entry name" value="PRAI"/>
    <property type="match status" value="1"/>
</dbReference>
<evidence type="ECO:0000256" key="3">
    <source>
        <dbReference type="ARBA" id="ARBA00004664"/>
    </source>
</evidence>
<comment type="similarity">
    <text evidence="15">Belongs to the TrpC family.</text>
</comment>
<dbReference type="KEGG" id="hhs:HHS_06210"/>
<dbReference type="HAMAP" id="MF_00135">
    <property type="entry name" value="PRAI"/>
    <property type="match status" value="1"/>
</dbReference>
<protein>
    <recommendedName>
        <fullName evidence="15 16">Multifunctional fusion protein</fullName>
    </recommendedName>
    <domain>
        <recommendedName>
            <fullName evidence="15">Indole-3-glycerol phosphate synthase</fullName>
            <shortName evidence="15">IGPS</shortName>
            <ecNumber evidence="15">4.1.1.48</ecNumber>
        </recommendedName>
    </domain>
    <domain>
        <recommendedName>
            <fullName evidence="16">N-(5'-phosphoribosyl)anthranilate isomerase</fullName>
            <shortName evidence="16">PRAI</shortName>
            <ecNumber evidence="16">5.3.1.24</ecNumber>
        </recommendedName>
    </domain>
</protein>
<evidence type="ECO:0000256" key="11">
    <source>
        <dbReference type="ARBA" id="ARBA00023235"/>
    </source>
</evidence>
<dbReference type="Proteomes" id="UP000016900">
    <property type="component" value="Chromosome"/>
</dbReference>
<organism evidence="17 18">
    <name type="scientific">Candidatus Pantoea carbekii</name>
    <dbReference type="NCBI Taxonomy" id="1235990"/>
    <lineage>
        <taxon>Bacteria</taxon>
        <taxon>Pseudomonadati</taxon>
        <taxon>Pseudomonadota</taxon>
        <taxon>Gammaproteobacteria</taxon>
        <taxon>Enterobacterales</taxon>
        <taxon>Erwiniaceae</taxon>
        <taxon>Pantoea</taxon>
    </lineage>
</organism>
<accession>U3U358</accession>
<dbReference type="PROSITE" id="PS00614">
    <property type="entry name" value="IGPS"/>
    <property type="match status" value="1"/>
</dbReference>
<dbReference type="HAMAP" id="MF_00134_B">
    <property type="entry name" value="IGPS_B"/>
    <property type="match status" value="1"/>
</dbReference>
<dbReference type="InterPro" id="IPR013798">
    <property type="entry name" value="Indole-3-glycerol_P_synth_dom"/>
</dbReference>
<dbReference type="InterPro" id="IPR011060">
    <property type="entry name" value="RibuloseP-bd_barrel"/>
</dbReference>
<dbReference type="PATRIC" id="fig|1235990.3.peg.618"/>
<dbReference type="InterPro" id="IPR001468">
    <property type="entry name" value="Indole-3-GlycerolPSynthase_CS"/>
</dbReference>
<dbReference type="Gene3D" id="3.20.20.70">
    <property type="entry name" value="Aldolase class I"/>
    <property type="match status" value="2"/>
</dbReference>
<keyword evidence="8 15" id="KW-0210">Decarboxylase</keyword>
<dbReference type="SUPFAM" id="SSF51366">
    <property type="entry name" value="Ribulose-phoshate binding barrel"/>
    <property type="match status" value="2"/>
</dbReference>
<evidence type="ECO:0000256" key="12">
    <source>
        <dbReference type="ARBA" id="ARBA00023239"/>
    </source>
</evidence>
<dbReference type="STRING" id="1235990.BMSBPS_0250"/>
<evidence type="ECO:0000256" key="9">
    <source>
        <dbReference type="ARBA" id="ARBA00022822"/>
    </source>
</evidence>
<dbReference type="KEGG" id="pck:BMSBPS_0250"/>
<keyword evidence="11 16" id="KW-0413">Isomerase</keyword>
<comment type="catalytic activity">
    <reaction evidence="1 16">
        <text>N-(5-phospho-beta-D-ribosyl)anthranilate = 1-(2-carboxyphenylamino)-1-deoxy-D-ribulose 5-phosphate</text>
        <dbReference type="Rhea" id="RHEA:21540"/>
        <dbReference type="ChEBI" id="CHEBI:18277"/>
        <dbReference type="ChEBI" id="CHEBI:58613"/>
        <dbReference type="EC" id="5.3.1.24"/>
    </reaction>
</comment>
<comment type="similarity">
    <text evidence="5">In the N-terminal section; belongs to the TrpC family.</text>
</comment>
<dbReference type="AlphaFoldDB" id="U3U358"/>
<keyword evidence="13" id="KW-0511">Multifunctional enzyme</keyword>
<sequence>MDIKGTILGEIVQYKATWIKARKKEQPLNTFENLLEPANRHFYNIMRYTEKSIFILECKKASPSNGLLCEEFNPIVIANVYRHYASAISVVTDEKYFKGDFNFIPIISAIVTQPVICKDFIIDPYQIYLARYYKADAVLLMLSLLNNQQYCTLAALAHSMKMGVLTEISNAIELKRALEVNAKVIGINNRDLRNFSIDLNRTRLLAPLLRNTATVISESGIYNYTQIRELRPFVNGFLIGSALMKEKDLMSSVRRIIMGDNKICGLTRSKDAQVAYAAGSIYGGVIFAKDSFRKINCMYLQDLIDSAPLKYVCVLRNSTISEIMSLVSTFQFAVVQLHGNENKKFVNTLREVLPVEVKIWKACNIGQGILPIRDWLGVDRYVFDNGTGGSGQCFNWSLLAGEKDLSNVMLAGGLNANNCFQAAQLGFSGLDFNSGVEITTGIKDSNKIAEVFRILRCY</sequence>
<evidence type="ECO:0000256" key="14">
    <source>
        <dbReference type="ARBA" id="ARBA00025592"/>
    </source>
</evidence>
<dbReference type="NCBIfam" id="NF006945">
    <property type="entry name" value="PRK09427.1"/>
    <property type="match status" value="1"/>
</dbReference>
<evidence type="ECO:0000256" key="4">
    <source>
        <dbReference type="ARBA" id="ARBA00004696"/>
    </source>
</evidence>
<evidence type="ECO:0000256" key="1">
    <source>
        <dbReference type="ARBA" id="ARBA00001164"/>
    </source>
</evidence>
<proteinExistence type="inferred from homology"/>
<keyword evidence="10 15" id="KW-0057">Aromatic amino acid biosynthesis</keyword>
<dbReference type="InterPro" id="IPR001240">
    <property type="entry name" value="PRAI_dom"/>
</dbReference>